<evidence type="ECO:0000256" key="2">
    <source>
        <dbReference type="ARBA" id="ARBA00022862"/>
    </source>
</evidence>
<evidence type="ECO:0000313" key="7">
    <source>
        <dbReference type="EMBL" id="AHB49492.1"/>
    </source>
</evidence>
<reference evidence="7 8" key="1">
    <citation type="journal article" date="2014" name="Genome Announc.">
        <title>Complete Genome Sequence of Hyphomicrobium nitrativorans Strain NL23, a Denitrifying Bacterium Isolated from Biofilm of a Methanol-Fed Denitrification System Treating Seawater at the Montreal Biodome.</title>
        <authorList>
            <person name="Martineau C."/>
            <person name="Villeneuve C."/>
            <person name="Mauffrey F."/>
            <person name="Villemur R."/>
        </authorList>
    </citation>
    <scope>NUCLEOTIDE SEQUENCE [LARGE SCALE GENOMIC DNA]</scope>
    <source>
        <strain evidence="7">NL23</strain>
    </source>
</reference>
<accession>V5SG62</accession>
<dbReference type="Proteomes" id="UP000018542">
    <property type="component" value="Chromosome"/>
</dbReference>
<dbReference type="Pfam" id="PF08534">
    <property type="entry name" value="Redoxin"/>
    <property type="match status" value="1"/>
</dbReference>
<evidence type="ECO:0000259" key="6">
    <source>
        <dbReference type="PROSITE" id="PS51352"/>
    </source>
</evidence>
<dbReference type="AlphaFoldDB" id="V5SG62"/>
<keyword evidence="4" id="KW-1015">Disulfide bond</keyword>
<dbReference type="InterPro" id="IPR036249">
    <property type="entry name" value="Thioredoxin-like_sf"/>
</dbReference>
<protein>
    <submittedName>
        <fullName evidence="7">Redoxin</fullName>
    </submittedName>
</protein>
<dbReference type="OrthoDB" id="5296483at2"/>
<dbReference type="GO" id="GO:0034599">
    <property type="term" value="P:cellular response to oxidative stress"/>
    <property type="evidence" value="ECO:0007669"/>
    <property type="project" value="TreeGrafter"/>
</dbReference>
<gene>
    <name evidence="7" type="ORF">W911_15540</name>
</gene>
<keyword evidence="8" id="KW-1185">Reference proteome</keyword>
<sequence>MTAPWPWSAPEDDGGARHLVPGLALPDVPLMAIDGETLSLARLPGRWVVFVYPWTGRPGLPNPPNWDDIPGAHGSTPEAEGFHDAYVAYRVMGIDVVGISGQPTADQQEFAARIGLRFPLASDAEGKLRDALGLPTFETGGERYLKRLTLVMRDGVIARVVYPVHPPHTHAGALLATLRTES</sequence>
<dbReference type="InterPro" id="IPR013766">
    <property type="entry name" value="Thioredoxin_domain"/>
</dbReference>
<dbReference type="Gene3D" id="3.40.30.10">
    <property type="entry name" value="Glutaredoxin"/>
    <property type="match status" value="1"/>
</dbReference>
<dbReference type="PANTHER" id="PTHR42801">
    <property type="entry name" value="THIOREDOXIN-DEPENDENT PEROXIDE REDUCTASE"/>
    <property type="match status" value="1"/>
</dbReference>
<dbReference type="PROSITE" id="PS51352">
    <property type="entry name" value="THIOREDOXIN_2"/>
    <property type="match status" value="1"/>
</dbReference>
<evidence type="ECO:0000256" key="1">
    <source>
        <dbReference type="ARBA" id="ARBA00022559"/>
    </source>
</evidence>
<dbReference type="EMBL" id="CP006912">
    <property type="protein sequence ID" value="AHB49492.1"/>
    <property type="molecule type" value="Genomic_DNA"/>
</dbReference>
<dbReference type="HOGENOM" id="CLU_102256_0_0_5"/>
<dbReference type="PATRIC" id="fig|1029756.8.peg.3238"/>
<dbReference type="InterPro" id="IPR050924">
    <property type="entry name" value="Peroxiredoxin_BCP/PrxQ"/>
</dbReference>
<dbReference type="InterPro" id="IPR013740">
    <property type="entry name" value="Redoxin"/>
</dbReference>
<dbReference type="SUPFAM" id="SSF52833">
    <property type="entry name" value="Thioredoxin-like"/>
    <property type="match status" value="1"/>
</dbReference>
<dbReference type="STRING" id="1029756.W911_15540"/>
<dbReference type="PANTHER" id="PTHR42801:SF21">
    <property type="entry name" value="BCPB PROTEIN"/>
    <property type="match status" value="1"/>
</dbReference>
<keyword evidence="5" id="KW-0676">Redox-active center</keyword>
<dbReference type="CDD" id="cd03017">
    <property type="entry name" value="PRX_BCP"/>
    <property type="match status" value="1"/>
</dbReference>
<dbReference type="GO" id="GO:0005737">
    <property type="term" value="C:cytoplasm"/>
    <property type="evidence" value="ECO:0007669"/>
    <property type="project" value="TreeGrafter"/>
</dbReference>
<organism evidence="7 8">
    <name type="scientific">Hyphomicrobium nitrativorans NL23</name>
    <dbReference type="NCBI Taxonomy" id="1029756"/>
    <lineage>
        <taxon>Bacteria</taxon>
        <taxon>Pseudomonadati</taxon>
        <taxon>Pseudomonadota</taxon>
        <taxon>Alphaproteobacteria</taxon>
        <taxon>Hyphomicrobiales</taxon>
        <taxon>Hyphomicrobiaceae</taxon>
        <taxon>Hyphomicrobium</taxon>
    </lineage>
</organism>
<keyword evidence="3" id="KW-0560">Oxidoreductase</keyword>
<feature type="domain" description="Thioredoxin" evidence="6">
    <location>
        <begin position="19"/>
        <end position="182"/>
    </location>
</feature>
<evidence type="ECO:0000256" key="5">
    <source>
        <dbReference type="ARBA" id="ARBA00023284"/>
    </source>
</evidence>
<evidence type="ECO:0000256" key="3">
    <source>
        <dbReference type="ARBA" id="ARBA00023002"/>
    </source>
</evidence>
<dbReference type="GO" id="GO:0008379">
    <property type="term" value="F:thioredoxin peroxidase activity"/>
    <property type="evidence" value="ECO:0007669"/>
    <property type="project" value="TreeGrafter"/>
</dbReference>
<keyword evidence="1" id="KW-0575">Peroxidase</keyword>
<dbReference type="GO" id="GO:0045454">
    <property type="term" value="P:cell redox homeostasis"/>
    <property type="evidence" value="ECO:0007669"/>
    <property type="project" value="TreeGrafter"/>
</dbReference>
<keyword evidence="2" id="KW-0049">Antioxidant</keyword>
<evidence type="ECO:0000313" key="8">
    <source>
        <dbReference type="Proteomes" id="UP000018542"/>
    </source>
</evidence>
<evidence type="ECO:0000256" key="4">
    <source>
        <dbReference type="ARBA" id="ARBA00023157"/>
    </source>
</evidence>
<proteinExistence type="predicted"/>
<name>V5SG62_9HYPH</name>
<dbReference type="KEGG" id="hni:W911_15540"/>